<comment type="caution">
    <text evidence="2">The sequence shown here is derived from an EMBL/GenBank/DDBJ whole genome shotgun (WGS) entry which is preliminary data.</text>
</comment>
<evidence type="ECO:0000313" key="3">
    <source>
        <dbReference type="Proteomes" id="UP001470230"/>
    </source>
</evidence>
<feature type="compositionally biased region" description="Basic residues" evidence="1">
    <location>
        <begin position="270"/>
        <end position="291"/>
    </location>
</feature>
<proteinExistence type="predicted"/>
<dbReference type="EMBL" id="JAPFFF010000068">
    <property type="protein sequence ID" value="KAK8836133.1"/>
    <property type="molecule type" value="Genomic_DNA"/>
</dbReference>
<dbReference type="Proteomes" id="UP001470230">
    <property type="component" value="Unassembled WGS sequence"/>
</dbReference>
<organism evidence="2 3">
    <name type="scientific">Tritrichomonas musculus</name>
    <dbReference type="NCBI Taxonomy" id="1915356"/>
    <lineage>
        <taxon>Eukaryota</taxon>
        <taxon>Metamonada</taxon>
        <taxon>Parabasalia</taxon>
        <taxon>Tritrichomonadida</taxon>
        <taxon>Tritrichomonadidae</taxon>
        <taxon>Tritrichomonas</taxon>
    </lineage>
</organism>
<evidence type="ECO:0000256" key="1">
    <source>
        <dbReference type="SAM" id="MobiDB-lite"/>
    </source>
</evidence>
<evidence type="ECO:0000313" key="2">
    <source>
        <dbReference type="EMBL" id="KAK8836133.1"/>
    </source>
</evidence>
<sequence>MDIDGVSLLHELCVRIRAGGSSFIADFGPFRDIYTESNGITKYVLFPAVRPVIKFHITSQLSHISTFEDIRTGQAPLESFGAFLGQKLAALTRFISSFSKSWSLSPISDSPRRDLHSHCAARWPELLPRAAPRVCAARLIHCRRRRAGPRGRPVCKQRAEGIAARVVRNVPREGERALVRVRQDRGLPSVLRCDGQVRHAALLLQPQRPVRREGQGRRVCVRREGEARAELVRCRLRLRPSHKGHHGPLQQHRRRLVCRAPRILLDRLRRDQRRARGRKQDRRSARRHHKGQGAAVAFRGLRAGSVAPQHGGARARHKGKRVAPKGEDCSQRGRPLVRPVV</sequence>
<feature type="compositionally biased region" description="Basic residues" evidence="1">
    <location>
        <begin position="313"/>
        <end position="323"/>
    </location>
</feature>
<protein>
    <submittedName>
        <fullName evidence="2">Uncharacterized protein</fullName>
    </submittedName>
</protein>
<reference evidence="2 3" key="1">
    <citation type="submission" date="2024-04" db="EMBL/GenBank/DDBJ databases">
        <title>Tritrichomonas musculus Genome.</title>
        <authorList>
            <person name="Alves-Ferreira E."/>
            <person name="Grigg M."/>
            <person name="Lorenzi H."/>
            <person name="Galac M."/>
        </authorList>
    </citation>
    <scope>NUCLEOTIDE SEQUENCE [LARGE SCALE GENOMIC DNA]</scope>
    <source>
        <strain evidence="2 3">EAF2021</strain>
    </source>
</reference>
<keyword evidence="3" id="KW-1185">Reference proteome</keyword>
<gene>
    <name evidence="2" type="ORF">M9Y10_039946</name>
</gene>
<feature type="region of interest" description="Disordered" evidence="1">
    <location>
        <begin position="269"/>
        <end position="341"/>
    </location>
</feature>
<name>A0ABR2GR96_9EUKA</name>
<accession>A0ABR2GR96</accession>